<reference evidence="5 6" key="1">
    <citation type="submission" date="2021-04" db="EMBL/GenBank/DDBJ databases">
        <authorList>
            <person name="Bliznina A."/>
        </authorList>
    </citation>
    <scope>NUCLEOTIDE SEQUENCE [LARGE SCALE GENOMIC DNA]</scope>
</reference>
<keyword evidence="6" id="KW-1185">Reference proteome</keyword>
<dbReference type="EMBL" id="OU015567">
    <property type="protein sequence ID" value="CAG5112911.1"/>
    <property type="molecule type" value="Genomic_DNA"/>
</dbReference>
<feature type="region of interest" description="Disordered" evidence="3">
    <location>
        <begin position="1"/>
        <end position="24"/>
    </location>
</feature>
<accession>A0ABN7T502</accession>
<gene>
    <name evidence="5" type="ORF">OKIOD_LOCUS15840</name>
</gene>
<feature type="compositionally biased region" description="Basic and acidic residues" evidence="3">
    <location>
        <begin position="106"/>
        <end position="133"/>
    </location>
</feature>
<dbReference type="PANTHER" id="PTHR17408:SF0">
    <property type="entry name" value="HISTONE RNA HAIRPIN-BINDING PROTEIN"/>
    <property type="match status" value="1"/>
</dbReference>
<feature type="region of interest" description="Disordered" evidence="3">
    <location>
        <begin position="91"/>
        <end position="133"/>
    </location>
</feature>
<dbReference type="InterPro" id="IPR029344">
    <property type="entry name" value="SLBP_RNA_bind"/>
</dbReference>
<proteinExistence type="inferred from homology"/>
<dbReference type="InterPro" id="IPR038294">
    <property type="entry name" value="SLBP_RNA_bind_sf"/>
</dbReference>
<dbReference type="PANTHER" id="PTHR17408">
    <property type="entry name" value="HISTONE RNA HAIRPIN-BINDING PROTEIN"/>
    <property type="match status" value="1"/>
</dbReference>
<organism evidence="5 6">
    <name type="scientific">Oikopleura dioica</name>
    <name type="common">Tunicate</name>
    <dbReference type="NCBI Taxonomy" id="34765"/>
    <lineage>
        <taxon>Eukaryota</taxon>
        <taxon>Metazoa</taxon>
        <taxon>Chordata</taxon>
        <taxon>Tunicata</taxon>
        <taxon>Appendicularia</taxon>
        <taxon>Copelata</taxon>
        <taxon>Oikopleuridae</taxon>
        <taxon>Oikopleura</taxon>
    </lineage>
</organism>
<evidence type="ECO:0000313" key="6">
    <source>
        <dbReference type="Proteomes" id="UP001158576"/>
    </source>
</evidence>
<dbReference type="Proteomes" id="UP001158576">
    <property type="component" value="Chromosome 2"/>
</dbReference>
<evidence type="ECO:0000259" key="4">
    <source>
        <dbReference type="Pfam" id="PF15247"/>
    </source>
</evidence>
<dbReference type="InterPro" id="IPR026502">
    <property type="entry name" value="SLBP1/SLBP2"/>
</dbReference>
<keyword evidence="2" id="KW-0694">RNA-binding</keyword>
<comment type="similarity">
    <text evidence="1">Belongs to the SLBP family.</text>
</comment>
<dbReference type="Pfam" id="PF15247">
    <property type="entry name" value="SLBP_RNA_bind"/>
    <property type="match status" value="1"/>
</dbReference>
<dbReference type="Gene3D" id="1.10.8.1120">
    <property type="entry name" value="Histone RNA hairpin-binding protein RNA-binding domain"/>
    <property type="match status" value="1"/>
</dbReference>
<evidence type="ECO:0000256" key="1">
    <source>
        <dbReference type="ARBA" id="ARBA00006151"/>
    </source>
</evidence>
<feature type="domain" description="Histone RNA hairpin-binding protein RNA-binding" evidence="4">
    <location>
        <begin position="17"/>
        <end position="84"/>
    </location>
</feature>
<feature type="compositionally biased region" description="Basic and acidic residues" evidence="3">
    <location>
        <begin position="12"/>
        <end position="24"/>
    </location>
</feature>
<name>A0ABN7T502_OIKDI</name>
<evidence type="ECO:0000256" key="2">
    <source>
        <dbReference type="ARBA" id="ARBA00022884"/>
    </source>
</evidence>
<sequence length="133" mass="16107">MSSNHKNPFLTDTEKETDPEVLKRREKQIEYGKITERYQEYIEAVPKNERKYWQPRTPKKDQVTPRRIFDGEVQAWKKKLHYWNDKDECTKIIPKGKGAGRKREWKPKDSSPEEEKSAKRQKYPSERNDDRKL</sequence>
<evidence type="ECO:0000256" key="3">
    <source>
        <dbReference type="SAM" id="MobiDB-lite"/>
    </source>
</evidence>
<protein>
    <submittedName>
        <fullName evidence="5">Oidioi.mRNA.OKI2018_I69.chr2.g7075.t1.cds</fullName>
    </submittedName>
</protein>
<evidence type="ECO:0000313" key="5">
    <source>
        <dbReference type="EMBL" id="CAG5112911.1"/>
    </source>
</evidence>